<feature type="domain" description="Late blight resistance protein R1A-like N-terminal" evidence="14">
    <location>
        <begin position="157"/>
        <end position="399"/>
    </location>
</feature>
<keyword evidence="7" id="KW-0381">Hypersensitive response</keyword>
<dbReference type="InterPro" id="IPR032675">
    <property type="entry name" value="LRR_dom_sf"/>
</dbReference>
<dbReference type="InterPro" id="IPR021929">
    <property type="entry name" value="R1A-like_N"/>
</dbReference>
<keyword evidence="6" id="KW-0433">Leucine-rich repeat</keyword>
<keyword evidence="5" id="KW-0963">Cytoplasm</keyword>
<dbReference type="InterPro" id="IPR042197">
    <property type="entry name" value="Apaf_helical"/>
</dbReference>
<dbReference type="InterPro" id="IPR038005">
    <property type="entry name" value="RX-like_CC"/>
</dbReference>
<evidence type="ECO:0000256" key="7">
    <source>
        <dbReference type="ARBA" id="ARBA00022667"/>
    </source>
</evidence>
<dbReference type="GO" id="GO:0043531">
    <property type="term" value="F:ADP binding"/>
    <property type="evidence" value="ECO:0007669"/>
    <property type="project" value="InterPro"/>
</dbReference>
<dbReference type="Pfam" id="PF00931">
    <property type="entry name" value="NB-ARC"/>
    <property type="match status" value="1"/>
</dbReference>
<dbReference type="InterPro" id="IPR055414">
    <property type="entry name" value="LRR_R13L4/SHOC2-like"/>
</dbReference>
<feature type="domain" description="NB-ARC" evidence="13">
    <location>
        <begin position="567"/>
        <end position="739"/>
    </location>
</feature>
<dbReference type="GO" id="GO:0005737">
    <property type="term" value="C:cytoplasm"/>
    <property type="evidence" value="ECO:0007669"/>
    <property type="project" value="UniProtKB-SubCell"/>
</dbReference>
<evidence type="ECO:0000256" key="1">
    <source>
        <dbReference type="ARBA" id="ARBA00002074"/>
    </source>
</evidence>
<reference evidence="18" key="2">
    <citation type="submission" date="2025-08" db="UniProtKB">
        <authorList>
            <consortium name="RefSeq"/>
        </authorList>
    </citation>
    <scope>IDENTIFICATION</scope>
    <source>
        <tissue evidence="18">Leaves</tissue>
    </source>
</reference>
<reference evidence="17" key="1">
    <citation type="journal article" date="2025" name="Foods">
        <title>Unveiling the Microbial Signatures of Arabica Coffee Cherries: Insights into Ripeness Specific Diversity, Functional Traits, and Implications for Quality and Safety.</title>
        <authorList>
            <consortium name="RefSeq"/>
            <person name="Tenea G.N."/>
            <person name="Cifuentes V."/>
            <person name="Reyes P."/>
            <person name="Cevallos-Vallejos M."/>
        </authorList>
    </citation>
    <scope>NUCLEOTIDE SEQUENCE [LARGE SCALE GENOMIC DNA]</scope>
</reference>
<dbReference type="InterPro" id="IPR036388">
    <property type="entry name" value="WH-like_DNA-bd_sf"/>
</dbReference>
<evidence type="ECO:0000256" key="12">
    <source>
        <dbReference type="ARBA" id="ARBA00023054"/>
    </source>
</evidence>
<keyword evidence="11" id="KW-0067">ATP-binding</keyword>
<organism evidence="17 18">
    <name type="scientific">Coffea arabica</name>
    <name type="common">Arabian coffee</name>
    <dbReference type="NCBI Taxonomy" id="13443"/>
    <lineage>
        <taxon>Eukaryota</taxon>
        <taxon>Viridiplantae</taxon>
        <taxon>Streptophyta</taxon>
        <taxon>Embryophyta</taxon>
        <taxon>Tracheophyta</taxon>
        <taxon>Spermatophyta</taxon>
        <taxon>Magnoliopsida</taxon>
        <taxon>eudicotyledons</taxon>
        <taxon>Gunneridae</taxon>
        <taxon>Pentapetalae</taxon>
        <taxon>asterids</taxon>
        <taxon>lamiids</taxon>
        <taxon>Gentianales</taxon>
        <taxon>Rubiaceae</taxon>
        <taxon>Ixoroideae</taxon>
        <taxon>Gardenieae complex</taxon>
        <taxon>Bertiereae - Coffeeae clade</taxon>
        <taxon>Coffeeae</taxon>
        <taxon>Coffea</taxon>
    </lineage>
</organism>
<evidence type="ECO:0000256" key="11">
    <source>
        <dbReference type="ARBA" id="ARBA00022840"/>
    </source>
</evidence>
<dbReference type="Gene3D" id="1.20.5.4130">
    <property type="match status" value="1"/>
</dbReference>
<dbReference type="GO" id="GO:0005524">
    <property type="term" value="F:ATP binding"/>
    <property type="evidence" value="ECO:0007669"/>
    <property type="project" value="UniProtKB-KW"/>
</dbReference>
<evidence type="ECO:0000259" key="15">
    <source>
        <dbReference type="Pfam" id="PF23559"/>
    </source>
</evidence>
<dbReference type="PANTHER" id="PTHR23155">
    <property type="entry name" value="DISEASE RESISTANCE PROTEIN RP"/>
    <property type="match status" value="1"/>
</dbReference>
<dbReference type="InterPro" id="IPR002182">
    <property type="entry name" value="NB-ARC"/>
</dbReference>
<feature type="domain" description="Disease resistance protein winged helix" evidence="15">
    <location>
        <begin position="822"/>
        <end position="889"/>
    </location>
</feature>
<dbReference type="GO" id="GO:0016020">
    <property type="term" value="C:membrane"/>
    <property type="evidence" value="ECO:0007669"/>
    <property type="project" value="UniProtKB-SubCell"/>
</dbReference>
<dbReference type="FunFam" id="3.40.50.300:FF:001091">
    <property type="entry name" value="Probable disease resistance protein At1g61300"/>
    <property type="match status" value="1"/>
</dbReference>
<dbReference type="SUPFAM" id="SSF52058">
    <property type="entry name" value="L domain-like"/>
    <property type="match status" value="1"/>
</dbReference>
<dbReference type="FunFam" id="1.10.10.10:FF:000322">
    <property type="entry name" value="Probable disease resistance protein At1g63360"/>
    <property type="match status" value="1"/>
</dbReference>
<feature type="domain" description="Disease resistance R13L4/SHOC-2-like LRR" evidence="16">
    <location>
        <begin position="957"/>
        <end position="1209"/>
    </location>
</feature>
<dbReference type="RefSeq" id="XP_027073167.1">
    <property type="nucleotide sequence ID" value="XM_027217366.2"/>
</dbReference>
<dbReference type="GO" id="GO:0009626">
    <property type="term" value="P:plant-type hypersensitive response"/>
    <property type="evidence" value="ECO:0007669"/>
    <property type="project" value="UniProtKB-KW"/>
</dbReference>
<dbReference type="PRINTS" id="PR00364">
    <property type="entry name" value="DISEASERSIST"/>
</dbReference>
<proteinExistence type="inferred from homology"/>
<dbReference type="GO" id="GO:0051607">
    <property type="term" value="P:defense response to virus"/>
    <property type="evidence" value="ECO:0007669"/>
    <property type="project" value="UniProtKB-ARBA"/>
</dbReference>
<keyword evidence="8" id="KW-0677">Repeat</keyword>
<accession>A0A6P6T594</accession>
<comment type="function">
    <text evidence="1">Confers resistance to late blight (Phytophthora infestans) races carrying the avirulence gene Avr1. Resistance proteins guard the plant against pathogens that contain an appropriate avirulence protein via an indirect interaction with this avirulence protein. That triggers a defense system including the hypersensitive response, which restricts the pathogen growth.</text>
</comment>
<dbReference type="Proteomes" id="UP001652660">
    <property type="component" value="Chromosome 7c"/>
</dbReference>
<dbReference type="Pfam" id="PF23598">
    <property type="entry name" value="LRR_14"/>
    <property type="match status" value="1"/>
</dbReference>
<evidence type="ECO:0000259" key="14">
    <source>
        <dbReference type="Pfam" id="PF12061"/>
    </source>
</evidence>
<evidence type="ECO:0000256" key="2">
    <source>
        <dbReference type="ARBA" id="ARBA00004170"/>
    </source>
</evidence>
<keyword evidence="9" id="KW-0547">Nucleotide-binding</keyword>
<evidence type="ECO:0000256" key="5">
    <source>
        <dbReference type="ARBA" id="ARBA00022490"/>
    </source>
</evidence>
<dbReference type="PANTHER" id="PTHR23155:SF1152">
    <property type="entry name" value="AAA+ ATPASE DOMAIN-CONTAINING PROTEIN"/>
    <property type="match status" value="1"/>
</dbReference>
<evidence type="ECO:0000259" key="13">
    <source>
        <dbReference type="Pfam" id="PF00931"/>
    </source>
</evidence>
<evidence type="ECO:0000256" key="10">
    <source>
        <dbReference type="ARBA" id="ARBA00022821"/>
    </source>
</evidence>
<dbReference type="Gene3D" id="3.80.10.10">
    <property type="entry name" value="Ribonuclease Inhibitor"/>
    <property type="match status" value="1"/>
</dbReference>
<evidence type="ECO:0000313" key="17">
    <source>
        <dbReference type="Proteomes" id="UP001652660"/>
    </source>
</evidence>
<dbReference type="OrthoDB" id="431454at2759"/>
<dbReference type="GeneID" id="113697786"/>
<keyword evidence="10" id="KW-0611">Plant defense</keyword>
<evidence type="ECO:0000259" key="16">
    <source>
        <dbReference type="Pfam" id="PF23598"/>
    </source>
</evidence>
<evidence type="ECO:0000256" key="6">
    <source>
        <dbReference type="ARBA" id="ARBA00022614"/>
    </source>
</evidence>
<dbReference type="CDD" id="cd14798">
    <property type="entry name" value="RX-CC_like"/>
    <property type="match status" value="1"/>
</dbReference>
<evidence type="ECO:0000256" key="3">
    <source>
        <dbReference type="ARBA" id="ARBA00004496"/>
    </source>
</evidence>
<dbReference type="InterPro" id="IPR027417">
    <property type="entry name" value="P-loop_NTPase"/>
</dbReference>
<name>A0A6P6T594_COFAR</name>
<comment type="similarity">
    <text evidence="4">Belongs to the disease resistance NB-LRR family.</text>
</comment>
<dbReference type="InterPro" id="IPR044974">
    <property type="entry name" value="Disease_R_plants"/>
</dbReference>
<evidence type="ECO:0000313" key="18">
    <source>
        <dbReference type="RefSeq" id="XP_027073167.1"/>
    </source>
</evidence>
<comment type="subcellular location">
    <subcellularLocation>
        <location evidence="3">Cytoplasm</location>
    </subcellularLocation>
    <subcellularLocation>
        <location evidence="2">Membrane</location>
        <topology evidence="2">Peripheral membrane protein</topology>
    </subcellularLocation>
</comment>
<dbReference type="SUPFAM" id="SSF52540">
    <property type="entry name" value="P-loop containing nucleoside triphosphate hydrolases"/>
    <property type="match status" value="1"/>
</dbReference>
<keyword evidence="12" id="KW-0175">Coiled coil</keyword>
<keyword evidence="17" id="KW-1185">Reference proteome</keyword>
<evidence type="ECO:0000256" key="8">
    <source>
        <dbReference type="ARBA" id="ARBA00022737"/>
    </source>
</evidence>
<dbReference type="Gene3D" id="1.10.8.430">
    <property type="entry name" value="Helical domain of apoptotic protease-activating factors"/>
    <property type="match status" value="1"/>
</dbReference>
<dbReference type="Gene3D" id="3.40.50.300">
    <property type="entry name" value="P-loop containing nucleotide triphosphate hydrolases"/>
    <property type="match status" value="1"/>
</dbReference>
<dbReference type="Pfam" id="PF23559">
    <property type="entry name" value="WHD_DRP"/>
    <property type="match status" value="1"/>
</dbReference>
<evidence type="ECO:0000256" key="9">
    <source>
        <dbReference type="ARBA" id="ARBA00022741"/>
    </source>
</evidence>
<protein>
    <submittedName>
        <fullName evidence="18">Late blight resistance protein homolog R1A-3</fullName>
    </submittedName>
</protein>
<dbReference type="InterPro" id="IPR058922">
    <property type="entry name" value="WHD_DRP"/>
</dbReference>
<gene>
    <name evidence="18" type="primary">LOC113697786</name>
</gene>
<evidence type="ECO:0000256" key="4">
    <source>
        <dbReference type="ARBA" id="ARBA00008894"/>
    </source>
</evidence>
<sequence>MMNISSSSSTSCFDYALDYLGWLEENFWREVSWLLHPQILKLKVGIRLLKTFDMYIRKCRRRSNQGTCLGYDKENRGDAKSDSLRLSSISYMIQDLVMVIPQGLHSAIVRYNQSGASDLSVIDCELAKLAENMRCFPEIDIEEFNITSLLLYYSLGDSQLVVDFIDSISENLRYLCRVEDEVDEAQRIVLKILEKKLMFLKSFIGFATLQGCEVQQSKDLLVHVEVAAVNAASLMCRYWFQINNEQVHNEMKPEIFELIHKKIDPIDPQVREMYINVLAASKLSRSSYTFTMKENKHLVTEFIDNLLQSLMELLESYTSFLVPVKDQMLKLHQGLRFLVIFLSGQQEKFDELNDEMKDLIGVVVSDAGIVIFSLSVNEMKEGLHMETDLALSHLLEVLKLIIAEVGHIYSVPSSSSSLTFPRTNELGSLDSLLETLKELASSTAASIAFPNDQIRTILEDLVFLRSFLGNVVEQRKRNEKLQALWSRVMKVAYSVELQVDSALVSDQHEHCPDAVARDIKLMKIEAEEIYDSIRYDGETQRLTKTTVHMPSQVTAPSFNEALVGLNDEVESIIDRLTRGSSWFDVVAIVGMPGLGKTTLANNVFGHPSIKFHFHICVWCTVSQVYSKHNLLLQILSVIDSNCSDQCHKKNEDDLAQMLYQRLKGKRYVIVLDDVWDIDGWNLLKHSWPDDCNGSRILLTSRFQNLSLQIKPDSQPHHLRPLTDKESFELLQKKLFAKEDCPPALREVVQHVAKDCKGLPLTIVLVAGILATTEQDCWEEVARRLRSSIFADDEHCMKTIEHSYNYLPDYLKPCLLYFGASQEDKDIPVRKLLWLWMAEGFVQKTEGKSLEDVADGYLMDLIGRSLVMATQQRSLGGIKACRVHDLVREFCVAKAREESFLQISHGDDHLTFIGQCNPHRLAIYPTTSQGLKKSMLFFPNLRSLLFFDDDYESKAEQGEIWFKLLSSKLIRVLDLGYNLAFGRYFSEKVEVFFVHLRYLSISWHDKDRIPSEIANLSRLETFFIKTYERCILLPNTIWNIKTLRHLVVSSYGSGFEFPIDNLYIKSSRCGFRFPADSLAGSPDLKHLDTLTLAIDSSPQSLQKTLTKIPSIRRLKCVDVHDGVHVGILVLDHLSRLESLKMSSFKGYEFEFPLNLRKLTLSNNGQPWSKISAIGKLPSLEVLKLCCDSFVGEKWEMKEGEFQNLRFLELSELDFRWWTASSDNFCCLEKLVLSSCESLEEVPSCLGEALTLDMIELGGCRASVVTSVKQIQHQQMDMGNNDLKLMKDGRSGRFRSQKELARLRSKIRIGLSAYTSALRFIETSKMIPCASTVRN</sequence>
<dbReference type="Pfam" id="PF12061">
    <property type="entry name" value="NB-LRR"/>
    <property type="match status" value="1"/>
</dbReference>
<dbReference type="Gene3D" id="1.10.10.10">
    <property type="entry name" value="Winged helix-like DNA-binding domain superfamily/Winged helix DNA-binding domain"/>
    <property type="match status" value="1"/>
</dbReference>